<evidence type="ECO:0000256" key="5">
    <source>
        <dbReference type="ARBA" id="ARBA00022781"/>
    </source>
</evidence>
<evidence type="ECO:0000256" key="3">
    <source>
        <dbReference type="ARBA" id="ARBA00005712"/>
    </source>
</evidence>
<evidence type="ECO:0000256" key="9">
    <source>
        <dbReference type="HAMAP-Rule" id="MF_00530"/>
    </source>
</evidence>
<comment type="subcellular location">
    <subcellularLocation>
        <location evidence="9">Cell membrane</location>
        <topology evidence="9">Peripheral membrane protein</topology>
    </subcellularLocation>
    <subcellularLocation>
        <location evidence="2">Endomembrane system</location>
        <topology evidence="2">Peripheral membrane protein</topology>
    </subcellularLocation>
</comment>
<sequence>MTGLLQLTVSTPLQIVLVDNAVASLRAEDASGSFGILPGHADFLTVIDAGVMRWRGATEDWRYCALRGGIFAVTGGTHVRIACREAIVSDELAALESRVAAARLEAENAIRNARTSDTRLHARAIRQLMHELSAGGDTLGLFPEGDP</sequence>
<evidence type="ECO:0000256" key="4">
    <source>
        <dbReference type="ARBA" id="ARBA00022448"/>
    </source>
</evidence>
<evidence type="ECO:0000256" key="7">
    <source>
        <dbReference type="ARBA" id="ARBA00023136"/>
    </source>
</evidence>
<comment type="similarity">
    <text evidence="3 9">Belongs to the ATPase epsilon chain family.</text>
</comment>
<reference evidence="10 11" key="1">
    <citation type="journal article" date="2015" name="Int. J. Syst. Evol. Microbiol.">
        <title>Youhaiella tibetensis gen. nov., sp. nov., isolated from subsurface sediment.</title>
        <authorList>
            <person name="Wang Y.X."/>
            <person name="Huang F.Q."/>
            <person name="Nogi Y."/>
            <person name="Pang S.J."/>
            <person name="Wang P.K."/>
            <person name="Lv J."/>
        </authorList>
    </citation>
    <scope>NUCLEOTIDE SEQUENCE [LARGE SCALE GENOMIC DNA]</scope>
    <source>
        <strain evidence="11">fig4</strain>
    </source>
</reference>
<dbReference type="SUPFAM" id="SSF51344">
    <property type="entry name" value="Epsilon subunit of F1F0-ATP synthase N-terminal domain"/>
    <property type="match status" value="1"/>
</dbReference>
<keyword evidence="8 9" id="KW-0139">CF(1)</keyword>
<comment type="subunit">
    <text evidence="9">F-type ATPases have 2 components, CF(1) - the catalytic core - and CF(0) - the membrane proton channel. CF(1) has five subunits: alpha(3), beta(3), gamma(1), delta(1), epsilon(1). CF(0) has three main subunits: a, b and c.</text>
</comment>
<keyword evidence="4 9" id="KW-0813">Transport</keyword>
<dbReference type="InterPro" id="IPR020546">
    <property type="entry name" value="ATP_synth_F1_dsu/esu_N"/>
</dbReference>
<dbReference type="GO" id="GO:0045259">
    <property type="term" value="C:proton-transporting ATP synthase complex"/>
    <property type="evidence" value="ECO:0007669"/>
    <property type="project" value="UniProtKB-KW"/>
</dbReference>
<dbReference type="InterPro" id="IPR001469">
    <property type="entry name" value="ATP_synth_F1_dsu/esu"/>
</dbReference>
<dbReference type="RefSeq" id="WP_147656210.1">
    <property type="nucleotide sequence ID" value="NZ_BMFM01000001.1"/>
</dbReference>
<dbReference type="InterPro" id="IPR036771">
    <property type="entry name" value="ATPsynth_dsu/esu_N"/>
</dbReference>
<proteinExistence type="inferred from homology"/>
<keyword evidence="9" id="KW-0066">ATP synthesis</keyword>
<organism evidence="10 11">
    <name type="scientific">Paradevosia tibetensis</name>
    <dbReference type="NCBI Taxonomy" id="1447062"/>
    <lineage>
        <taxon>Bacteria</taxon>
        <taxon>Pseudomonadati</taxon>
        <taxon>Pseudomonadota</taxon>
        <taxon>Alphaproteobacteria</taxon>
        <taxon>Hyphomicrobiales</taxon>
        <taxon>Devosiaceae</taxon>
        <taxon>Paradevosia</taxon>
    </lineage>
</organism>
<evidence type="ECO:0000256" key="8">
    <source>
        <dbReference type="ARBA" id="ARBA00023196"/>
    </source>
</evidence>
<dbReference type="Gene3D" id="2.60.15.10">
    <property type="entry name" value="F0F1 ATP synthase delta/epsilon subunit, N-terminal"/>
    <property type="match status" value="1"/>
</dbReference>
<evidence type="ECO:0000313" key="11">
    <source>
        <dbReference type="Proteomes" id="UP000321062"/>
    </source>
</evidence>
<dbReference type="HAMAP" id="MF_00530">
    <property type="entry name" value="ATP_synth_epsil_bac"/>
    <property type="match status" value="1"/>
</dbReference>
<dbReference type="GO" id="GO:0012505">
    <property type="term" value="C:endomembrane system"/>
    <property type="evidence" value="ECO:0007669"/>
    <property type="project" value="UniProtKB-SubCell"/>
</dbReference>
<dbReference type="GO" id="GO:0046933">
    <property type="term" value="F:proton-transporting ATP synthase activity, rotational mechanism"/>
    <property type="evidence" value="ECO:0007669"/>
    <property type="project" value="UniProtKB-UniRule"/>
</dbReference>
<dbReference type="KEGG" id="yti:FNA67_12230"/>
<evidence type="ECO:0000256" key="2">
    <source>
        <dbReference type="ARBA" id="ARBA00004184"/>
    </source>
</evidence>
<comment type="function">
    <text evidence="1 9">Produces ATP from ADP in the presence of a proton gradient across the membrane.</text>
</comment>
<protein>
    <recommendedName>
        <fullName evidence="9">ATP synthase epsilon chain</fullName>
    </recommendedName>
    <alternativeName>
        <fullName evidence="9">ATP synthase F1 sector epsilon subunit</fullName>
    </alternativeName>
    <alternativeName>
        <fullName evidence="9">F-ATPase epsilon subunit</fullName>
    </alternativeName>
</protein>
<dbReference type="InterPro" id="IPR024037">
    <property type="entry name" value="Alt_ATP_synth_F1_esu"/>
</dbReference>
<keyword evidence="5 9" id="KW-0375">Hydrogen ion transport</keyword>
<evidence type="ECO:0000313" key="10">
    <source>
        <dbReference type="EMBL" id="QEE20897.1"/>
    </source>
</evidence>
<dbReference type="GO" id="GO:0005886">
    <property type="term" value="C:plasma membrane"/>
    <property type="evidence" value="ECO:0007669"/>
    <property type="project" value="UniProtKB-SubCell"/>
</dbReference>
<dbReference type="OrthoDB" id="9799969at2"/>
<keyword evidence="11" id="KW-1185">Reference proteome</keyword>
<name>A0A5B9DNW0_9HYPH</name>
<dbReference type="NCBIfam" id="NF009981">
    <property type="entry name" value="PRK13447.1"/>
    <property type="match status" value="1"/>
</dbReference>
<dbReference type="NCBIfam" id="TIGR03166">
    <property type="entry name" value="alt_F1F0_F1_eps"/>
    <property type="match status" value="1"/>
</dbReference>
<keyword evidence="7 9" id="KW-0472">Membrane</keyword>
<evidence type="ECO:0000256" key="1">
    <source>
        <dbReference type="ARBA" id="ARBA00003543"/>
    </source>
</evidence>
<dbReference type="CDD" id="cd12152">
    <property type="entry name" value="F1-ATPase_delta"/>
    <property type="match status" value="1"/>
</dbReference>
<dbReference type="Proteomes" id="UP000321062">
    <property type="component" value="Chromosome"/>
</dbReference>
<evidence type="ECO:0000256" key="6">
    <source>
        <dbReference type="ARBA" id="ARBA00023065"/>
    </source>
</evidence>
<dbReference type="GO" id="GO:0005524">
    <property type="term" value="F:ATP binding"/>
    <property type="evidence" value="ECO:0007669"/>
    <property type="project" value="UniProtKB-UniRule"/>
</dbReference>
<dbReference type="AlphaFoldDB" id="A0A5B9DNW0"/>
<accession>A0A5B9DNW0</accession>
<gene>
    <name evidence="9" type="primary">atpC</name>
    <name evidence="10" type="ORF">FNA67_12230</name>
</gene>
<dbReference type="EMBL" id="CP041690">
    <property type="protein sequence ID" value="QEE20897.1"/>
    <property type="molecule type" value="Genomic_DNA"/>
</dbReference>
<keyword evidence="6 9" id="KW-0406">Ion transport</keyword>
<keyword evidence="9" id="KW-1003">Cell membrane</keyword>
<dbReference type="Pfam" id="PF02823">
    <property type="entry name" value="ATP-synt_DE_N"/>
    <property type="match status" value="1"/>
</dbReference>